<sequence>MRRLLTRIRQGIQDWPDVDLLNTRCYREGKRIPWESSITVVTPLNRNRWNLNVEAILSFQRQRQGLLRIFISDHKWKDGQLTEEEALMILSQGDDNALPVPTIFMFVSGMPIVVNQNIHQGLKLVNGTSYTALDVILDKAHLGYRVNADTILYFSPLAGILLASDIT</sequence>
<keyword evidence="2" id="KW-1185">Reference proteome</keyword>
<gene>
    <name evidence="1" type="ORF">B0T26DRAFT_750888</name>
</gene>
<name>A0AA40AJ95_9PEZI</name>
<proteinExistence type="predicted"/>
<dbReference type="GeneID" id="85328562"/>
<dbReference type="EMBL" id="JAUIRO010000004">
    <property type="protein sequence ID" value="KAK0716745.1"/>
    <property type="molecule type" value="Genomic_DNA"/>
</dbReference>
<evidence type="ECO:0000313" key="2">
    <source>
        <dbReference type="Proteomes" id="UP001172101"/>
    </source>
</evidence>
<comment type="caution">
    <text evidence="1">The sequence shown here is derived from an EMBL/GenBank/DDBJ whole genome shotgun (WGS) entry which is preliminary data.</text>
</comment>
<reference evidence="1" key="1">
    <citation type="submission" date="2023-06" db="EMBL/GenBank/DDBJ databases">
        <title>Genome-scale phylogeny and comparative genomics of the fungal order Sordariales.</title>
        <authorList>
            <consortium name="Lawrence Berkeley National Laboratory"/>
            <person name="Hensen N."/>
            <person name="Bonometti L."/>
            <person name="Westerberg I."/>
            <person name="Brannstrom I.O."/>
            <person name="Guillou S."/>
            <person name="Cros-Aarteil S."/>
            <person name="Calhoun S."/>
            <person name="Haridas S."/>
            <person name="Kuo A."/>
            <person name="Mondo S."/>
            <person name="Pangilinan J."/>
            <person name="Riley R."/>
            <person name="LaButti K."/>
            <person name="Andreopoulos B."/>
            <person name="Lipzen A."/>
            <person name="Chen C."/>
            <person name="Yanf M."/>
            <person name="Daum C."/>
            <person name="Ng V."/>
            <person name="Clum A."/>
            <person name="Steindorff A."/>
            <person name="Ohm R."/>
            <person name="Martin F."/>
            <person name="Silar P."/>
            <person name="Natvig D."/>
            <person name="Lalanne C."/>
            <person name="Gautier V."/>
            <person name="Ament-velasquez S.L."/>
            <person name="Kruys A."/>
            <person name="Hutchinson M.I."/>
            <person name="Powell A.J."/>
            <person name="Barry K."/>
            <person name="Miller A.N."/>
            <person name="Grigoriev I.V."/>
            <person name="Debuchy R."/>
            <person name="Gladieux P."/>
            <person name="Thoren M.H."/>
            <person name="Johannesson H."/>
        </authorList>
    </citation>
    <scope>NUCLEOTIDE SEQUENCE</scope>
    <source>
        <strain evidence="1">SMH2392-1A</strain>
    </source>
</reference>
<dbReference type="RefSeq" id="XP_060295538.1">
    <property type="nucleotide sequence ID" value="XM_060445292.1"/>
</dbReference>
<accession>A0AA40AJ95</accession>
<dbReference type="AlphaFoldDB" id="A0AA40AJ95"/>
<protein>
    <submittedName>
        <fullName evidence="1">Uncharacterized protein</fullName>
    </submittedName>
</protein>
<dbReference type="Proteomes" id="UP001172101">
    <property type="component" value="Unassembled WGS sequence"/>
</dbReference>
<organism evidence="1 2">
    <name type="scientific">Lasiosphaeria miniovina</name>
    <dbReference type="NCBI Taxonomy" id="1954250"/>
    <lineage>
        <taxon>Eukaryota</taxon>
        <taxon>Fungi</taxon>
        <taxon>Dikarya</taxon>
        <taxon>Ascomycota</taxon>
        <taxon>Pezizomycotina</taxon>
        <taxon>Sordariomycetes</taxon>
        <taxon>Sordariomycetidae</taxon>
        <taxon>Sordariales</taxon>
        <taxon>Lasiosphaeriaceae</taxon>
        <taxon>Lasiosphaeria</taxon>
    </lineage>
</organism>
<evidence type="ECO:0000313" key="1">
    <source>
        <dbReference type="EMBL" id="KAK0716745.1"/>
    </source>
</evidence>